<sequence>MLRTVSERDLQEHLGDGLVEPMVWVYVSHVERFVDPTVWRKFSRVFSTVWGAGAFKGAFGSSLFTVNARRHLECTAEWLRVLRVYGSSFSNGVSGYVLTGWQRYDHFATLCELLPAAVPSLAANLILAGSGGPLEDGLFQNVSSALGCGLRSKRPSLRSLTKNPYMWEYSRCRFPGQRFFRLIRTFKQMRSRINKHVKTVTEEQAWLTAYNVRHNFSSPMRLSEAILWHTELVMSAERLRKDLKQSLDDVFDRHTVVEWLEQNIHPLFQSLAKLDSDARSLMGRDTWPARPLPTDPLNHLFNESRIEISIMNFLKSRCSRLFSF</sequence>
<reference evidence="1" key="2">
    <citation type="submission" date="2015-02" db="UniProtKB">
        <authorList>
            <consortium name="EnsemblMetazoa"/>
        </authorList>
    </citation>
    <scope>IDENTIFICATION</scope>
</reference>
<dbReference type="AlphaFoldDB" id="T1JFK8"/>
<proteinExistence type="predicted"/>
<dbReference type="EMBL" id="JH432173">
    <property type="status" value="NOT_ANNOTATED_CDS"/>
    <property type="molecule type" value="Genomic_DNA"/>
</dbReference>
<dbReference type="PANTHER" id="PTHR21040">
    <property type="entry name" value="BCDNA.GH04120"/>
    <property type="match status" value="1"/>
</dbReference>
<dbReference type="PANTHER" id="PTHR21040:SF8">
    <property type="entry name" value="BCDNA.GH04120"/>
    <property type="match status" value="1"/>
</dbReference>
<protein>
    <recommendedName>
        <fullName evidence="3">Hexosaminidase D</fullName>
    </recommendedName>
</protein>
<dbReference type="Proteomes" id="UP000014500">
    <property type="component" value="Unassembled WGS sequence"/>
</dbReference>
<dbReference type="PhylomeDB" id="T1JFK8"/>
<reference evidence="2" key="1">
    <citation type="submission" date="2011-05" db="EMBL/GenBank/DDBJ databases">
        <authorList>
            <person name="Richards S.R."/>
            <person name="Qu J."/>
            <person name="Jiang H."/>
            <person name="Jhangiani S.N."/>
            <person name="Agravi P."/>
            <person name="Goodspeed R."/>
            <person name="Gross S."/>
            <person name="Mandapat C."/>
            <person name="Jackson L."/>
            <person name="Mathew T."/>
            <person name="Pu L."/>
            <person name="Thornton R."/>
            <person name="Saada N."/>
            <person name="Wilczek-Boney K.B."/>
            <person name="Lee S."/>
            <person name="Kovar C."/>
            <person name="Wu Y."/>
            <person name="Scherer S.E."/>
            <person name="Worley K.C."/>
            <person name="Muzny D.M."/>
            <person name="Gibbs R."/>
        </authorList>
    </citation>
    <scope>NUCLEOTIDE SEQUENCE</scope>
    <source>
        <strain evidence="2">Brora</strain>
    </source>
</reference>
<dbReference type="EnsemblMetazoa" id="SMAR012622-RA">
    <property type="protein sequence ID" value="SMAR012622-PA"/>
    <property type="gene ID" value="SMAR012622"/>
</dbReference>
<evidence type="ECO:0000313" key="2">
    <source>
        <dbReference type="Proteomes" id="UP000014500"/>
    </source>
</evidence>
<accession>T1JFK8</accession>
<dbReference type="Gene3D" id="3.20.20.80">
    <property type="entry name" value="Glycosidases"/>
    <property type="match status" value="1"/>
</dbReference>
<dbReference type="HOGENOM" id="CLU_858742_0_0_1"/>
<dbReference type="InterPro" id="IPR038901">
    <property type="entry name" value="HEXDC-like"/>
</dbReference>
<name>T1JFK8_STRMM</name>
<dbReference type="eggNOG" id="ENOG502QRCP">
    <property type="taxonomic scope" value="Eukaryota"/>
</dbReference>
<evidence type="ECO:0000313" key="1">
    <source>
        <dbReference type="EnsemblMetazoa" id="SMAR012622-PA"/>
    </source>
</evidence>
<evidence type="ECO:0008006" key="3">
    <source>
        <dbReference type="Google" id="ProtNLM"/>
    </source>
</evidence>
<dbReference type="GO" id="GO:0015929">
    <property type="term" value="F:hexosaminidase activity"/>
    <property type="evidence" value="ECO:0007669"/>
    <property type="project" value="InterPro"/>
</dbReference>
<dbReference type="OMA" id="APVLWFY"/>
<organism evidence="1 2">
    <name type="scientific">Strigamia maritima</name>
    <name type="common">European centipede</name>
    <name type="synonym">Geophilus maritimus</name>
    <dbReference type="NCBI Taxonomy" id="126957"/>
    <lineage>
        <taxon>Eukaryota</taxon>
        <taxon>Metazoa</taxon>
        <taxon>Ecdysozoa</taxon>
        <taxon>Arthropoda</taxon>
        <taxon>Myriapoda</taxon>
        <taxon>Chilopoda</taxon>
        <taxon>Pleurostigmophora</taxon>
        <taxon>Geophilomorpha</taxon>
        <taxon>Linotaeniidae</taxon>
        <taxon>Strigamia</taxon>
    </lineage>
</organism>
<keyword evidence="2" id="KW-1185">Reference proteome</keyword>
<dbReference type="STRING" id="126957.T1JFK8"/>